<gene>
    <name evidence="2" type="ORF">GRO01_00100</name>
</gene>
<sequence length="245" mass="27047">MNNSAEFPTLNPTLYRETIPGGSHRSLILRAGQKLRLTDIEGGGNLSLMALNAKQLTERLNLPDTLKAQHTAFVTEGHCLYSDMGRVLLAITADTCGWHDCFGGVLNAEETREKYGAGRFGDLRNGFHRNGFENLLVEMGKWDLDAQDIQMIVNFFSKVAVADGGYLNYVPDNSRAGSYVDLYAPMDTLIVMTALQHPMDPSSHYAPKPIEFAVEDVRDAGITAACRQSCAENGRAFYNTELFCL</sequence>
<dbReference type="InterPro" id="IPR017792">
    <property type="entry name" value="UAAP1"/>
</dbReference>
<dbReference type="AlphaFoldDB" id="A0A4Y3M1M2"/>
<reference evidence="2 3" key="1">
    <citation type="submission" date="2019-06" db="EMBL/GenBank/DDBJ databases">
        <title>Whole genome shotgun sequence of Gluconobacter roseus NBRC 3990.</title>
        <authorList>
            <person name="Hosoyama A."/>
            <person name="Uohara A."/>
            <person name="Ohji S."/>
            <person name="Ichikawa N."/>
        </authorList>
    </citation>
    <scope>NUCLEOTIDE SEQUENCE [LARGE SCALE GENOMIC DNA]</scope>
    <source>
        <strain evidence="2 3">NBRC 3990</strain>
    </source>
</reference>
<evidence type="ECO:0000313" key="3">
    <source>
        <dbReference type="Proteomes" id="UP000320772"/>
    </source>
</evidence>
<dbReference type="Proteomes" id="UP000320772">
    <property type="component" value="Unassembled WGS sequence"/>
</dbReference>
<comment type="caution">
    <text evidence="2">The sequence shown here is derived from an EMBL/GenBank/DDBJ whole genome shotgun (WGS) entry which is preliminary data.</text>
</comment>
<accession>A0A4Y3M1M2</accession>
<name>A0A4Y3M1M2_9PROT</name>
<evidence type="ECO:0000313" key="2">
    <source>
        <dbReference type="EMBL" id="GEB02434.1"/>
    </source>
</evidence>
<keyword evidence="3" id="KW-1185">Reference proteome</keyword>
<feature type="domain" description="DUF1989" evidence="1">
    <location>
        <begin position="17"/>
        <end position="189"/>
    </location>
</feature>
<dbReference type="PANTHER" id="PTHR31527">
    <property type="entry name" value="RE64534P"/>
    <property type="match status" value="1"/>
</dbReference>
<dbReference type="RefSeq" id="WP_062506925.1">
    <property type="nucleotide sequence ID" value="NZ_BAQZ01000032.1"/>
</dbReference>
<dbReference type="PANTHER" id="PTHR31527:SF0">
    <property type="entry name" value="RE64534P"/>
    <property type="match status" value="1"/>
</dbReference>
<organism evidence="2 3">
    <name type="scientific">Gluconobacter roseus NBRC 3990</name>
    <dbReference type="NCBI Taxonomy" id="1307950"/>
    <lineage>
        <taxon>Bacteria</taxon>
        <taxon>Pseudomonadati</taxon>
        <taxon>Pseudomonadota</taxon>
        <taxon>Alphaproteobacteria</taxon>
        <taxon>Acetobacterales</taxon>
        <taxon>Acetobacteraceae</taxon>
        <taxon>Gluconobacter</taxon>
    </lineage>
</organism>
<dbReference type="NCBIfam" id="TIGR03425">
    <property type="entry name" value="urea_degr_2"/>
    <property type="match status" value="1"/>
</dbReference>
<dbReference type="InterPro" id="IPR018959">
    <property type="entry name" value="DUF1989"/>
</dbReference>
<dbReference type="STRING" id="586239.AD943_00290"/>
<proteinExistence type="predicted"/>
<dbReference type="EMBL" id="BJLY01000001">
    <property type="protein sequence ID" value="GEB02434.1"/>
    <property type="molecule type" value="Genomic_DNA"/>
</dbReference>
<protein>
    <submittedName>
        <fullName evidence="2">Urea carboxylase</fullName>
    </submittedName>
</protein>
<evidence type="ECO:0000259" key="1">
    <source>
        <dbReference type="Pfam" id="PF09347"/>
    </source>
</evidence>
<dbReference type="Pfam" id="PF09347">
    <property type="entry name" value="DUF1989"/>
    <property type="match status" value="1"/>
</dbReference>